<dbReference type="GO" id="GO:0005506">
    <property type="term" value="F:iron ion binding"/>
    <property type="evidence" value="ECO:0007669"/>
    <property type="project" value="InterPro"/>
</dbReference>
<organism evidence="1 2">
    <name type="scientific">Winogradskyella jejuensis</name>
    <dbReference type="NCBI Taxonomy" id="1089305"/>
    <lineage>
        <taxon>Bacteria</taxon>
        <taxon>Pseudomonadati</taxon>
        <taxon>Bacteroidota</taxon>
        <taxon>Flavobacteriia</taxon>
        <taxon>Flavobacteriales</taxon>
        <taxon>Flavobacteriaceae</taxon>
        <taxon>Winogradskyella</taxon>
    </lineage>
</organism>
<dbReference type="AlphaFoldDB" id="A0A1M5UCP2"/>
<dbReference type="EMBL" id="FQWS01000002">
    <property type="protein sequence ID" value="SHH60804.1"/>
    <property type="molecule type" value="Genomic_DNA"/>
</dbReference>
<keyword evidence="2" id="KW-1185">Reference proteome</keyword>
<protein>
    <submittedName>
        <fullName evidence="1">Protocatechuate 3,4-dioxygenase beta subunit</fullName>
    </submittedName>
</protein>
<keyword evidence="1" id="KW-0223">Dioxygenase</keyword>
<dbReference type="Proteomes" id="UP000184522">
    <property type="component" value="Unassembled WGS sequence"/>
</dbReference>
<name>A0A1M5UCP2_9FLAO</name>
<proteinExistence type="predicted"/>
<accession>A0A1M5UCP2</accession>
<dbReference type="GO" id="GO:0016702">
    <property type="term" value="F:oxidoreductase activity, acting on single donors with incorporation of molecular oxygen, incorporation of two atoms of oxygen"/>
    <property type="evidence" value="ECO:0007669"/>
    <property type="project" value="InterPro"/>
</dbReference>
<sequence length="203" mass="22960">MISKGLQKLLLNLVDQIIVNPMKTLIRFTAVVLFLLSAPTFSQTNALSYSATIGDYESSDEKFKISGTLYMSDGVTPAKDYIITINQADKNGDFIIDENNNLITSATVKTDAEGKYEFKTFVPGTDRLYNKLQEIFMKVETPTGESYAMPTLLFDADPKLTKRCRKQIAKRSDISRILKLNKVNDQTVVERDMILRLDLDRIN</sequence>
<reference evidence="2" key="1">
    <citation type="submission" date="2016-11" db="EMBL/GenBank/DDBJ databases">
        <authorList>
            <person name="Varghese N."/>
            <person name="Submissions S."/>
        </authorList>
    </citation>
    <scope>NUCLEOTIDE SEQUENCE [LARGE SCALE GENOMIC DNA]</scope>
    <source>
        <strain evidence="2">DSM 25330</strain>
    </source>
</reference>
<dbReference type="SUPFAM" id="SSF49482">
    <property type="entry name" value="Aromatic compound dioxygenase"/>
    <property type="match status" value="1"/>
</dbReference>
<keyword evidence="1" id="KW-0560">Oxidoreductase</keyword>
<evidence type="ECO:0000313" key="2">
    <source>
        <dbReference type="Proteomes" id="UP000184522"/>
    </source>
</evidence>
<dbReference type="Gene3D" id="2.60.130.10">
    <property type="entry name" value="Aromatic compound dioxygenase"/>
    <property type="match status" value="1"/>
</dbReference>
<dbReference type="STRING" id="1089305.SAMN05444148_2439"/>
<dbReference type="InterPro" id="IPR015889">
    <property type="entry name" value="Intradiol_dOase_core"/>
</dbReference>
<evidence type="ECO:0000313" key="1">
    <source>
        <dbReference type="EMBL" id="SHH60804.1"/>
    </source>
</evidence>
<gene>
    <name evidence="1" type="ORF">SAMN05444148_2439</name>
</gene>